<dbReference type="AlphaFoldDB" id="A0A4V5NF40"/>
<dbReference type="Pfam" id="PF08585">
    <property type="entry name" value="RMI1_N_C"/>
    <property type="match status" value="1"/>
</dbReference>
<dbReference type="InterPro" id="IPR042470">
    <property type="entry name" value="RMI1_N_C_sf"/>
</dbReference>
<dbReference type="GO" id="GO:0000712">
    <property type="term" value="P:resolution of meiotic recombination intermediates"/>
    <property type="evidence" value="ECO:0007669"/>
    <property type="project" value="TreeGrafter"/>
</dbReference>
<evidence type="ECO:0000256" key="1">
    <source>
        <dbReference type="ARBA" id="ARBA00006395"/>
    </source>
</evidence>
<evidence type="ECO:0000256" key="2">
    <source>
        <dbReference type="ARBA" id="ARBA00018987"/>
    </source>
</evidence>
<dbReference type="OrthoDB" id="341511at2759"/>
<accession>A0A4V5NF40</accession>
<dbReference type="SMART" id="SM01161">
    <property type="entry name" value="DUF1767"/>
    <property type="match status" value="1"/>
</dbReference>
<dbReference type="GO" id="GO:0031422">
    <property type="term" value="C:RecQ family helicase-topoisomerase III complex"/>
    <property type="evidence" value="ECO:0007669"/>
    <property type="project" value="TreeGrafter"/>
</dbReference>
<evidence type="ECO:0000313" key="6">
    <source>
        <dbReference type="Proteomes" id="UP000309340"/>
    </source>
</evidence>
<comment type="caution">
    <text evidence="5">The sequence shown here is derived from an EMBL/GenBank/DDBJ whole genome shotgun (WGS) entry which is preliminary data.</text>
</comment>
<dbReference type="PANTHER" id="PTHR14790:SF15">
    <property type="entry name" value="RECQ-MEDIATED GENOME INSTABILITY PROTEIN 1"/>
    <property type="match status" value="1"/>
</dbReference>
<dbReference type="STRING" id="329884.A0A4V5NF40"/>
<dbReference type="Proteomes" id="UP000309340">
    <property type="component" value="Unassembled WGS sequence"/>
</dbReference>
<proteinExistence type="inferred from homology"/>
<gene>
    <name evidence="5" type="ORF">B0A55_06556</name>
</gene>
<dbReference type="GO" id="GO:0016604">
    <property type="term" value="C:nuclear body"/>
    <property type="evidence" value="ECO:0007669"/>
    <property type="project" value="TreeGrafter"/>
</dbReference>
<dbReference type="Pfam" id="PF21000">
    <property type="entry name" value="RMI1_N_N"/>
    <property type="match status" value="1"/>
</dbReference>
<organism evidence="5 6">
    <name type="scientific">Friedmanniomyces simplex</name>
    <dbReference type="NCBI Taxonomy" id="329884"/>
    <lineage>
        <taxon>Eukaryota</taxon>
        <taxon>Fungi</taxon>
        <taxon>Dikarya</taxon>
        <taxon>Ascomycota</taxon>
        <taxon>Pezizomycotina</taxon>
        <taxon>Dothideomycetes</taxon>
        <taxon>Dothideomycetidae</taxon>
        <taxon>Mycosphaerellales</taxon>
        <taxon>Teratosphaeriaceae</taxon>
        <taxon>Friedmanniomyces</taxon>
    </lineage>
</organism>
<protein>
    <recommendedName>
        <fullName evidence="2">RecQ-mediated genome instability protein 1</fullName>
    </recommendedName>
</protein>
<sequence>MANGNAAEIGASIITFLTAKGIPPTQAWLQTFLSSVRLTTPVVALQQTALFQIRNADLQTSIIRSASTVLPPGITDPEAKEKHIRGPITVQVLDVEDIGRSRWSQVEAIEAQERGETTKGREVIRVVPEENGPDSTAAVDEAKSAGPHKLLLQDAGEAQVYAMEMLPVRGLGLQMSIGTKLVLKDFTVARGLILLEPRNVEMLGGKVEAWDKQWREERKQRLKAKAGMREEG</sequence>
<dbReference type="Gene3D" id="2.40.50.770">
    <property type="entry name" value="RecQ-mediated genome instability protein Rmi1, C-terminal domain"/>
    <property type="match status" value="1"/>
</dbReference>
<evidence type="ECO:0000259" key="4">
    <source>
        <dbReference type="Pfam" id="PF21000"/>
    </source>
</evidence>
<evidence type="ECO:0000259" key="3">
    <source>
        <dbReference type="Pfam" id="PF08585"/>
    </source>
</evidence>
<dbReference type="PANTHER" id="PTHR14790">
    <property type="entry name" value="RECQ-MEDIATED GENOME INSTABILITY PROTEIN 1 RMI1"/>
    <property type="match status" value="1"/>
</dbReference>
<name>A0A4V5NF40_9PEZI</name>
<dbReference type="EMBL" id="NAJQ01000443">
    <property type="protein sequence ID" value="TKA69539.1"/>
    <property type="molecule type" value="Genomic_DNA"/>
</dbReference>
<dbReference type="GO" id="GO:0000724">
    <property type="term" value="P:double-strand break repair via homologous recombination"/>
    <property type="evidence" value="ECO:0007669"/>
    <property type="project" value="TreeGrafter"/>
</dbReference>
<dbReference type="InterPro" id="IPR049363">
    <property type="entry name" value="RMI1_N"/>
</dbReference>
<feature type="domain" description="RecQ mediated genome instability protein 1 OB-fold" evidence="3">
    <location>
        <begin position="70"/>
        <end position="218"/>
    </location>
</feature>
<feature type="domain" description="RMI1 N-terminal" evidence="4">
    <location>
        <begin position="17"/>
        <end position="61"/>
    </location>
</feature>
<keyword evidence="6" id="KW-1185">Reference proteome</keyword>
<dbReference type="InterPro" id="IPR013894">
    <property type="entry name" value="RMI1_OB"/>
</dbReference>
<reference evidence="5 6" key="1">
    <citation type="submission" date="2017-03" db="EMBL/GenBank/DDBJ databases">
        <title>Genomes of endolithic fungi from Antarctica.</title>
        <authorList>
            <person name="Coleine C."/>
            <person name="Masonjones S."/>
            <person name="Stajich J.E."/>
        </authorList>
    </citation>
    <scope>NUCLEOTIDE SEQUENCE [LARGE SCALE GENOMIC DNA]</scope>
    <source>
        <strain evidence="5 6">CCFEE 5184</strain>
    </source>
</reference>
<comment type="similarity">
    <text evidence="1">Belongs to the RMI1 family.</text>
</comment>
<evidence type="ECO:0000313" key="5">
    <source>
        <dbReference type="EMBL" id="TKA69539.1"/>
    </source>
</evidence>